<dbReference type="RefSeq" id="WP_190930678.1">
    <property type="nucleotide sequence ID" value="NZ_JACXJA010000037.1"/>
</dbReference>
<dbReference type="Proteomes" id="UP000639396">
    <property type="component" value="Unassembled WGS sequence"/>
</dbReference>
<dbReference type="PANTHER" id="PTHR30535:SF34">
    <property type="entry name" value="MOLYBDATE-BINDING PROTEIN MOLA"/>
    <property type="match status" value="1"/>
</dbReference>
<reference evidence="3" key="1">
    <citation type="submission" date="2020-09" db="EMBL/GenBank/DDBJ databases">
        <title>A novel bacterium of genus Paenibacillus, isolated from South China Sea.</title>
        <authorList>
            <person name="Huang H."/>
            <person name="Mo K."/>
            <person name="Hu Y."/>
        </authorList>
    </citation>
    <scope>NUCLEOTIDE SEQUENCE</scope>
    <source>
        <strain evidence="3">IB182363</strain>
    </source>
</reference>
<comment type="similarity">
    <text evidence="1">Belongs to the bacterial solute-binding protein 8 family.</text>
</comment>
<organism evidence="3 4">
    <name type="scientific">Paenibacillus oceani</name>
    <dbReference type="NCBI Taxonomy" id="2772510"/>
    <lineage>
        <taxon>Bacteria</taxon>
        <taxon>Bacillati</taxon>
        <taxon>Bacillota</taxon>
        <taxon>Bacilli</taxon>
        <taxon>Bacillales</taxon>
        <taxon>Paenibacillaceae</taxon>
        <taxon>Paenibacillus</taxon>
    </lineage>
</organism>
<protein>
    <submittedName>
        <fullName evidence="3">Cobalamin-binding protein</fullName>
    </submittedName>
</protein>
<dbReference type="InterPro" id="IPR050902">
    <property type="entry name" value="ABC_Transporter_SBP"/>
</dbReference>
<dbReference type="SUPFAM" id="SSF53807">
    <property type="entry name" value="Helical backbone' metal receptor"/>
    <property type="match status" value="1"/>
</dbReference>
<dbReference type="PROSITE" id="PS50983">
    <property type="entry name" value="FE_B12_PBP"/>
    <property type="match status" value="1"/>
</dbReference>
<dbReference type="InterPro" id="IPR002491">
    <property type="entry name" value="ABC_transptr_periplasmic_BD"/>
</dbReference>
<gene>
    <name evidence="3" type="ORF">IDH45_24040</name>
</gene>
<dbReference type="CDD" id="cd01144">
    <property type="entry name" value="BtuF"/>
    <property type="match status" value="1"/>
</dbReference>
<feature type="domain" description="Fe/B12 periplasmic-binding" evidence="2">
    <location>
        <begin position="2"/>
        <end position="257"/>
    </location>
</feature>
<accession>A0A927H1R7</accession>
<proteinExistence type="inferred from homology"/>
<evidence type="ECO:0000259" key="2">
    <source>
        <dbReference type="PROSITE" id="PS50983"/>
    </source>
</evidence>
<dbReference type="EMBL" id="JACXJA010000037">
    <property type="protein sequence ID" value="MBD2865055.1"/>
    <property type="molecule type" value="Genomic_DNA"/>
</dbReference>
<dbReference type="Pfam" id="PF01497">
    <property type="entry name" value="Peripla_BP_2"/>
    <property type="match status" value="1"/>
</dbReference>
<dbReference type="PANTHER" id="PTHR30535">
    <property type="entry name" value="VITAMIN B12-BINDING PROTEIN"/>
    <property type="match status" value="1"/>
</dbReference>
<sequence length="275" mass="30594">MRIISISPSNSELLGFMGLDRHIVGVDKYTDWPSSTNGLPKLGSDLNIDMDAVEALRPDLVLASLTVPGMEKNIAALEERGLPYITLNPKTLTDIAECLTALGEALDDPDRARAARNKYEDRLAYYAELSRRCIDKPSLYWEWWPKPVFTPAGGNWLTGISELAGAVNVFAGEPAAKVKTDWDDVLRRDPDYILLAWVGVREQQVKPDVVRNRPGSEGMRAVTEGRIHVMEESLYCRPSPLLVAGLSKLGHMLHPDIYPPFDAEEIARWLGDKAI</sequence>
<evidence type="ECO:0000256" key="1">
    <source>
        <dbReference type="ARBA" id="ARBA00008814"/>
    </source>
</evidence>
<evidence type="ECO:0000313" key="3">
    <source>
        <dbReference type="EMBL" id="MBD2865055.1"/>
    </source>
</evidence>
<evidence type="ECO:0000313" key="4">
    <source>
        <dbReference type="Proteomes" id="UP000639396"/>
    </source>
</evidence>
<keyword evidence="4" id="KW-1185">Reference proteome</keyword>
<dbReference type="Gene3D" id="3.40.50.1980">
    <property type="entry name" value="Nitrogenase molybdenum iron protein domain"/>
    <property type="match status" value="2"/>
</dbReference>
<name>A0A927H1R7_9BACL</name>
<comment type="caution">
    <text evidence="3">The sequence shown here is derived from an EMBL/GenBank/DDBJ whole genome shotgun (WGS) entry which is preliminary data.</text>
</comment>
<dbReference type="AlphaFoldDB" id="A0A927H1R7"/>